<evidence type="ECO:0000313" key="3">
    <source>
        <dbReference type="Proteomes" id="UP000789595"/>
    </source>
</evidence>
<comment type="caution">
    <text evidence="2">The sequence shown here is derived from an EMBL/GenBank/DDBJ whole genome shotgun (WGS) entry which is preliminary data.</text>
</comment>
<feature type="compositionally biased region" description="Basic residues" evidence="1">
    <location>
        <begin position="49"/>
        <end position="59"/>
    </location>
</feature>
<organism evidence="2 3">
    <name type="scientific">Pelagomonas calceolata</name>
    <dbReference type="NCBI Taxonomy" id="35677"/>
    <lineage>
        <taxon>Eukaryota</taxon>
        <taxon>Sar</taxon>
        <taxon>Stramenopiles</taxon>
        <taxon>Ochrophyta</taxon>
        <taxon>Pelagophyceae</taxon>
        <taxon>Pelagomonadales</taxon>
        <taxon>Pelagomonadaceae</taxon>
        <taxon>Pelagomonas</taxon>
    </lineage>
</organism>
<name>A0A8J2SKG7_9STRA</name>
<feature type="region of interest" description="Disordered" evidence="1">
    <location>
        <begin position="42"/>
        <end position="83"/>
    </location>
</feature>
<sequence>RSHLRGESCNIGARCFVRAAPTRRRLPEEAGAALAAARRDGVGDLCGRRPGRRHRRGGVRRRDNPNLRRRGRRRRLGHGRRRGRRRRRGHFFLGREDLLDRRRDALEDRRARRRLGLGRGRRRDVLDVSRVVDAHAVLGALTHGLGLALGGGGHGADLRCGAFCLRPSCVLAAPCGFRAVAYFFRWAVLTGGACAGRRRSSQRRGSAAKKAARRGPRSPAARLRCSAAAAFLGAHASARGAESCCGAREQRGTLLKGQSTQRCTSARW</sequence>
<dbReference type="Proteomes" id="UP000789595">
    <property type="component" value="Unassembled WGS sequence"/>
</dbReference>
<accession>A0A8J2SKG7</accession>
<protein>
    <submittedName>
        <fullName evidence="2">Uncharacterized protein</fullName>
    </submittedName>
</protein>
<feature type="compositionally biased region" description="Basic residues" evidence="1">
    <location>
        <begin position="200"/>
        <end position="216"/>
    </location>
</feature>
<dbReference type="AlphaFoldDB" id="A0A8J2SKG7"/>
<gene>
    <name evidence="2" type="ORF">PECAL_4P08030</name>
</gene>
<feature type="compositionally biased region" description="Basic residues" evidence="1">
    <location>
        <begin position="67"/>
        <end position="83"/>
    </location>
</feature>
<dbReference type="EMBL" id="CAKKNE010000004">
    <property type="protein sequence ID" value="CAH0373595.1"/>
    <property type="molecule type" value="Genomic_DNA"/>
</dbReference>
<reference evidence="2" key="1">
    <citation type="submission" date="2021-11" db="EMBL/GenBank/DDBJ databases">
        <authorList>
            <consortium name="Genoscope - CEA"/>
            <person name="William W."/>
        </authorList>
    </citation>
    <scope>NUCLEOTIDE SEQUENCE</scope>
</reference>
<evidence type="ECO:0000313" key="2">
    <source>
        <dbReference type="EMBL" id="CAH0373595.1"/>
    </source>
</evidence>
<keyword evidence="3" id="KW-1185">Reference proteome</keyword>
<proteinExistence type="predicted"/>
<evidence type="ECO:0000256" key="1">
    <source>
        <dbReference type="SAM" id="MobiDB-lite"/>
    </source>
</evidence>
<feature type="non-terminal residue" evidence="2">
    <location>
        <position position="1"/>
    </location>
</feature>
<feature type="region of interest" description="Disordered" evidence="1">
    <location>
        <begin position="200"/>
        <end position="219"/>
    </location>
</feature>